<proteinExistence type="predicted"/>
<dbReference type="Gramene" id="AUR62007925-RA">
    <property type="protein sequence ID" value="AUR62007925-RA:cds"/>
    <property type="gene ID" value="AUR62007925"/>
</dbReference>
<keyword evidence="2" id="KW-1133">Transmembrane helix</keyword>
<dbReference type="AlphaFoldDB" id="A0A803L7T6"/>
<reference evidence="3" key="2">
    <citation type="submission" date="2021-03" db="UniProtKB">
        <authorList>
            <consortium name="EnsemblPlants"/>
        </authorList>
    </citation>
    <scope>IDENTIFICATION</scope>
</reference>
<feature type="region of interest" description="Disordered" evidence="1">
    <location>
        <begin position="13"/>
        <end position="64"/>
    </location>
</feature>
<feature type="compositionally biased region" description="Low complexity" evidence="1">
    <location>
        <begin position="13"/>
        <end position="25"/>
    </location>
</feature>
<evidence type="ECO:0000256" key="2">
    <source>
        <dbReference type="SAM" id="Phobius"/>
    </source>
</evidence>
<protein>
    <submittedName>
        <fullName evidence="3">Uncharacterized protein</fullName>
    </submittedName>
</protein>
<evidence type="ECO:0000313" key="3">
    <source>
        <dbReference type="EnsemblPlants" id="AUR62007925-RA:cds"/>
    </source>
</evidence>
<reference evidence="3" key="1">
    <citation type="journal article" date="2017" name="Nature">
        <title>The genome of Chenopodium quinoa.</title>
        <authorList>
            <person name="Jarvis D.E."/>
            <person name="Ho Y.S."/>
            <person name="Lightfoot D.J."/>
            <person name="Schmoeckel S.M."/>
            <person name="Li B."/>
            <person name="Borm T.J.A."/>
            <person name="Ohyanagi H."/>
            <person name="Mineta K."/>
            <person name="Michell C.T."/>
            <person name="Saber N."/>
            <person name="Kharbatia N.M."/>
            <person name="Rupper R.R."/>
            <person name="Sharp A.R."/>
            <person name="Dally N."/>
            <person name="Boughton B.A."/>
            <person name="Woo Y.H."/>
            <person name="Gao G."/>
            <person name="Schijlen E.G.W.M."/>
            <person name="Guo X."/>
            <person name="Momin A.A."/>
            <person name="Negrao S."/>
            <person name="Al-Babili S."/>
            <person name="Gehring C."/>
            <person name="Roessner U."/>
            <person name="Jung C."/>
            <person name="Murphy K."/>
            <person name="Arold S.T."/>
            <person name="Gojobori T."/>
            <person name="van der Linden C.G."/>
            <person name="van Loo E.N."/>
            <person name="Jellen E.N."/>
            <person name="Maughan P.J."/>
            <person name="Tester M."/>
        </authorList>
    </citation>
    <scope>NUCLEOTIDE SEQUENCE [LARGE SCALE GENOMIC DNA]</scope>
    <source>
        <strain evidence="3">cv. PI 614886</strain>
    </source>
</reference>
<accession>A0A803L7T6</accession>
<sequence length="91" mass="8949">MQLFLIRSSVSSGGIGGIPSSTPGGISTGTGGSTTGLNSPPGGIFSPGLGPTGGMPDYNSNNGSPSTFQHIQGTLFSLTLILISGLLVFHA</sequence>
<dbReference type="EnsemblPlants" id="AUR62007925-RA">
    <property type="protein sequence ID" value="AUR62007925-RA:cds"/>
    <property type="gene ID" value="AUR62007925"/>
</dbReference>
<name>A0A803L7T6_CHEQI</name>
<organism evidence="3 4">
    <name type="scientific">Chenopodium quinoa</name>
    <name type="common">Quinoa</name>
    <dbReference type="NCBI Taxonomy" id="63459"/>
    <lineage>
        <taxon>Eukaryota</taxon>
        <taxon>Viridiplantae</taxon>
        <taxon>Streptophyta</taxon>
        <taxon>Embryophyta</taxon>
        <taxon>Tracheophyta</taxon>
        <taxon>Spermatophyta</taxon>
        <taxon>Magnoliopsida</taxon>
        <taxon>eudicotyledons</taxon>
        <taxon>Gunneridae</taxon>
        <taxon>Pentapetalae</taxon>
        <taxon>Caryophyllales</taxon>
        <taxon>Chenopodiaceae</taxon>
        <taxon>Chenopodioideae</taxon>
        <taxon>Atripliceae</taxon>
        <taxon>Chenopodium</taxon>
    </lineage>
</organism>
<feature type="transmembrane region" description="Helical" evidence="2">
    <location>
        <begin position="70"/>
        <end position="89"/>
    </location>
</feature>
<keyword evidence="4" id="KW-1185">Reference proteome</keyword>
<keyword evidence="2" id="KW-0812">Transmembrane</keyword>
<dbReference type="Proteomes" id="UP000596660">
    <property type="component" value="Unplaced"/>
</dbReference>
<evidence type="ECO:0000256" key="1">
    <source>
        <dbReference type="SAM" id="MobiDB-lite"/>
    </source>
</evidence>
<keyword evidence="2" id="KW-0472">Membrane</keyword>
<evidence type="ECO:0000313" key="4">
    <source>
        <dbReference type="Proteomes" id="UP000596660"/>
    </source>
</evidence>